<dbReference type="Pfam" id="PF01553">
    <property type="entry name" value="Acyltransferase"/>
    <property type="match status" value="1"/>
</dbReference>
<dbReference type="PROSITE" id="PS50850">
    <property type="entry name" value="MFS"/>
    <property type="match status" value="1"/>
</dbReference>
<feature type="transmembrane region" description="Helical" evidence="5">
    <location>
        <begin position="263"/>
        <end position="283"/>
    </location>
</feature>
<accession>A0A1I7HLT4</accession>
<dbReference type="Pfam" id="PF00501">
    <property type="entry name" value="AMP-binding"/>
    <property type="match status" value="1"/>
</dbReference>
<dbReference type="InterPro" id="IPR002123">
    <property type="entry name" value="Plipid/glycerol_acylTrfase"/>
</dbReference>
<name>A0A1I7HLT4_9PROT</name>
<gene>
    <name evidence="7" type="ORF">SAMN05216339_10597</name>
</gene>
<dbReference type="SUPFAM" id="SSF103473">
    <property type="entry name" value="MFS general substrate transporter"/>
    <property type="match status" value="1"/>
</dbReference>
<dbReference type="GO" id="GO:0031956">
    <property type="term" value="F:medium-chain fatty acid-CoA ligase activity"/>
    <property type="evidence" value="ECO:0007669"/>
    <property type="project" value="TreeGrafter"/>
</dbReference>
<keyword evidence="4 5" id="KW-0472">Membrane</keyword>
<dbReference type="RefSeq" id="WP_083414711.1">
    <property type="nucleotide sequence ID" value="NZ_FPBL01000005.1"/>
</dbReference>
<comment type="similarity">
    <text evidence="1">Belongs to the ATP-dependent AMP-binding enzyme family.</text>
</comment>
<feature type="transmembrane region" description="Helical" evidence="5">
    <location>
        <begin position="407"/>
        <end position="425"/>
    </location>
</feature>
<evidence type="ECO:0000313" key="7">
    <source>
        <dbReference type="EMBL" id="SFU61653.1"/>
    </source>
</evidence>
<dbReference type="CDD" id="cd07989">
    <property type="entry name" value="LPLAT_AGPAT-like"/>
    <property type="match status" value="1"/>
</dbReference>
<dbReference type="GO" id="GO:0006631">
    <property type="term" value="P:fatty acid metabolic process"/>
    <property type="evidence" value="ECO:0007669"/>
    <property type="project" value="TreeGrafter"/>
</dbReference>
<dbReference type="SUPFAM" id="SSF69593">
    <property type="entry name" value="Glycerol-3-phosphate (1)-acyltransferase"/>
    <property type="match status" value="1"/>
</dbReference>
<dbReference type="Pfam" id="PF07690">
    <property type="entry name" value="MFS_1"/>
    <property type="match status" value="1"/>
</dbReference>
<dbReference type="InterPro" id="IPR045851">
    <property type="entry name" value="AMP-bd_C_sf"/>
</dbReference>
<dbReference type="Gene3D" id="3.30.300.30">
    <property type="match status" value="1"/>
</dbReference>
<keyword evidence="2 5" id="KW-0812">Transmembrane</keyword>
<dbReference type="OrthoDB" id="9763207at2"/>
<feature type="transmembrane region" description="Helical" evidence="5">
    <location>
        <begin position="229"/>
        <end position="251"/>
    </location>
</feature>
<dbReference type="SUPFAM" id="SSF56801">
    <property type="entry name" value="Acetyl-CoA synthetase-like"/>
    <property type="match status" value="1"/>
</dbReference>
<evidence type="ECO:0000313" key="8">
    <source>
        <dbReference type="Proteomes" id="UP000183926"/>
    </source>
</evidence>
<dbReference type="EMBL" id="FPBL01000005">
    <property type="protein sequence ID" value="SFU61653.1"/>
    <property type="molecule type" value="Genomic_DNA"/>
</dbReference>
<dbReference type="InterPro" id="IPR042099">
    <property type="entry name" value="ANL_N_sf"/>
</dbReference>
<keyword evidence="3 5" id="KW-1133">Transmembrane helix</keyword>
<dbReference type="CDD" id="cd06173">
    <property type="entry name" value="MFS_MefA_like"/>
    <property type="match status" value="1"/>
</dbReference>
<feature type="domain" description="Major facilitator superfamily (MFS) profile" evidence="6">
    <location>
        <begin position="13"/>
        <end position="429"/>
    </location>
</feature>
<dbReference type="Gene3D" id="3.40.50.12780">
    <property type="entry name" value="N-terminal domain of ligase-like"/>
    <property type="match status" value="1"/>
</dbReference>
<evidence type="ECO:0000256" key="2">
    <source>
        <dbReference type="ARBA" id="ARBA00022692"/>
    </source>
</evidence>
<feature type="transmembrane region" description="Helical" evidence="5">
    <location>
        <begin position="176"/>
        <end position="196"/>
    </location>
</feature>
<evidence type="ECO:0000259" key="6">
    <source>
        <dbReference type="PROSITE" id="PS50850"/>
    </source>
</evidence>
<sequence>MHSSQWKLLSSRRFLPFFATQFLGAFNDNVFKNALVILITYTAMDNAGLGPQIMVTLAAGIFILPFFIFSAVAGQLADKWDKAQLIRYVKFVEIILMGGAAAGFYLDSVMLLMAILFLMGTHSAFFGPLKYSILPDQLQEDELIGGNALVSAGTFIAILLGTIIGGLLILAEQGGWIVSGIVIGAALAGWLFSLFIPPVQPAAADTTVSWHLLQDTRTIIQQARQNSTVFHAILGISWFWLFGATFLSQFPTFAKEIIGGNEQVVTLFLTLFSVGIGIGALLCDKLLKGKVAATYVPLGVLGMTFFTTDLYFASTSLAPAAGGELISALSFLESFAHWRILLDLLVISISGGLYIVPLYAIVQNYAEASHRSRAIAANNIMNALFMVVSTLGISVMLALDFTVPEVFLTIALLNGLVAIYIAKLLPYELAKSILQWAFHTFYRLKIKGLEHYQQAGERVLIVANHLSFLDAALLSICFPERLCFAINSNIARKWWVRPFLFLADTVTVDPVNPLSTRLLIERVKKGDRVVIFPEGRLTMTGALMKIYEGPAMIADKAGAKLLPVSLSGPQYTPFSRLKGKVRIRWFPGITITVMPPESFGLPDSIRGKRRRRAAGLKLYDIMTTTVFQSNALRQTLFQSLLDAAATHGRKHVIAEDIERRPLNYSQLITCSFILGTVLRRHTHTQENVGIMLPNMVNNLICFFSLHAFGRVPAMLNFSASSRNLVMACRIAQIRTVITARRFIEVAKLSGQIDSLKAQRINLIYLDDLPRQVHWWQKLMGLVAGWLPGICYRLTDSRRDPDAPAVVLFTSGSEDTPKGVVLSHTNLQANRFQVSARIDFGPSDLVFNALPIFHSFGLTGGTLLPVLSGIRVFLYPSPLHYRIIPELIYDTNATLMFGTDTFLAGYARYANAYDFYSIRYVFAGAEKLRESTRRLWSENFGVRIFEGYGTTETAPILSLNTPMHNHPGSVGRLLPGIRSRLEPVAGISQGGRLLVSGPNVMLGYYLAANPGMIVPPAEGWHDTGDIVAVNEEGYIFIKGRAKRFAKIGGEMISLTAVEEAINRLWPGYGHAVIQLPDAKKGEQIVLITTRQQADRSEIITYFSKNDLGELGIPRNILYIDKLPLLATGKIDYVLLHEWVQQPDKNPG</sequence>
<feature type="transmembrane region" description="Helical" evidence="5">
    <location>
        <begin position="295"/>
        <end position="318"/>
    </location>
</feature>
<evidence type="ECO:0000256" key="5">
    <source>
        <dbReference type="SAM" id="Phobius"/>
    </source>
</evidence>
<keyword evidence="7" id="KW-0808">Transferase</keyword>
<feature type="transmembrane region" description="Helical" evidence="5">
    <location>
        <begin position="85"/>
        <end position="105"/>
    </location>
</feature>
<dbReference type="InterPro" id="IPR011701">
    <property type="entry name" value="MFS"/>
</dbReference>
<dbReference type="AlphaFoldDB" id="A0A1I7HLT4"/>
<evidence type="ECO:0000256" key="4">
    <source>
        <dbReference type="ARBA" id="ARBA00023136"/>
    </source>
</evidence>
<dbReference type="Proteomes" id="UP000183926">
    <property type="component" value="Unassembled WGS sequence"/>
</dbReference>
<feature type="transmembrane region" description="Helical" evidence="5">
    <location>
        <begin position="383"/>
        <end position="401"/>
    </location>
</feature>
<feature type="transmembrane region" description="Helical" evidence="5">
    <location>
        <begin position="51"/>
        <end position="73"/>
    </location>
</feature>
<dbReference type="Gene3D" id="1.20.1250.20">
    <property type="entry name" value="MFS general substrate transporter like domains"/>
    <property type="match status" value="1"/>
</dbReference>
<dbReference type="PANTHER" id="PTHR43201:SF8">
    <property type="entry name" value="ACYL-COA SYNTHETASE FAMILY MEMBER 3"/>
    <property type="match status" value="1"/>
</dbReference>
<evidence type="ECO:0000256" key="3">
    <source>
        <dbReference type="ARBA" id="ARBA00022989"/>
    </source>
</evidence>
<dbReference type="SMART" id="SM00563">
    <property type="entry name" value="PlsC"/>
    <property type="match status" value="1"/>
</dbReference>
<dbReference type="InterPro" id="IPR000873">
    <property type="entry name" value="AMP-dep_synth/lig_dom"/>
</dbReference>
<feature type="transmembrane region" description="Helical" evidence="5">
    <location>
        <begin position="338"/>
        <end position="362"/>
    </location>
</feature>
<dbReference type="PANTHER" id="PTHR43201">
    <property type="entry name" value="ACYL-COA SYNTHETASE"/>
    <property type="match status" value="1"/>
</dbReference>
<dbReference type="GO" id="GO:0016746">
    <property type="term" value="F:acyltransferase activity"/>
    <property type="evidence" value="ECO:0007669"/>
    <property type="project" value="UniProtKB-KW"/>
</dbReference>
<dbReference type="InterPro" id="IPR036259">
    <property type="entry name" value="MFS_trans_sf"/>
</dbReference>
<protein>
    <submittedName>
        <fullName evidence="7">Acyl-[acyl-carrier-protein]-phospholipid O-acyltransferase / long-chain-fatty-acid--[acyl-carrier-protein] ligase</fullName>
    </submittedName>
</protein>
<feature type="transmembrane region" description="Helical" evidence="5">
    <location>
        <begin position="111"/>
        <end position="131"/>
    </location>
</feature>
<dbReference type="InterPro" id="IPR020846">
    <property type="entry name" value="MFS_dom"/>
</dbReference>
<dbReference type="GO" id="GO:0022857">
    <property type="term" value="F:transmembrane transporter activity"/>
    <property type="evidence" value="ECO:0007669"/>
    <property type="project" value="InterPro"/>
</dbReference>
<organism evidence="7 8">
    <name type="scientific">Nitrosomonas eutropha</name>
    <dbReference type="NCBI Taxonomy" id="916"/>
    <lineage>
        <taxon>Bacteria</taxon>
        <taxon>Pseudomonadati</taxon>
        <taxon>Pseudomonadota</taxon>
        <taxon>Betaproteobacteria</taxon>
        <taxon>Nitrosomonadales</taxon>
        <taxon>Nitrosomonadaceae</taxon>
        <taxon>Nitrosomonas</taxon>
    </lineage>
</organism>
<evidence type="ECO:0000256" key="1">
    <source>
        <dbReference type="ARBA" id="ARBA00006432"/>
    </source>
</evidence>
<reference evidence="7 8" key="1">
    <citation type="submission" date="2016-10" db="EMBL/GenBank/DDBJ databases">
        <authorList>
            <person name="de Groot N.N."/>
        </authorList>
    </citation>
    <scope>NUCLEOTIDE SEQUENCE [LARGE SCALE GENOMIC DNA]</scope>
    <source>
        <strain evidence="7 8">Nm24</strain>
    </source>
</reference>
<keyword evidence="7" id="KW-0436">Ligase</keyword>
<dbReference type="NCBIfam" id="NF005291">
    <property type="entry name" value="PRK06814.1"/>
    <property type="match status" value="1"/>
</dbReference>
<keyword evidence="7" id="KW-0012">Acyltransferase</keyword>
<proteinExistence type="inferred from homology"/>
<feature type="transmembrane region" description="Helical" evidence="5">
    <location>
        <begin position="143"/>
        <end position="170"/>
    </location>
</feature>